<proteinExistence type="predicted"/>
<feature type="transmembrane region" description="Helical" evidence="1">
    <location>
        <begin position="6"/>
        <end position="23"/>
    </location>
</feature>
<name>A0A448GUF5_9GAMM</name>
<organism evidence="2 3">
    <name type="scientific">Moraxella cuniculi</name>
    <dbReference type="NCBI Taxonomy" id="34061"/>
    <lineage>
        <taxon>Bacteria</taxon>
        <taxon>Pseudomonadati</taxon>
        <taxon>Pseudomonadota</taxon>
        <taxon>Gammaproteobacteria</taxon>
        <taxon>Moraxellales</taxon>
        <taxon>Moraxellaceae</taxon>
        <taxon>Moraxella</taxon>
    </lineage>
</organism>
<dbReference type="EMBL" id="LR134343">
    <property type="protein sequence ID" value="VEG12412.1"/>
    <property type="molecule type" value="Genomic_DNA"/>
</dbReference>
<protein>
    <submittedName>
        <fullName evidence="2">Uncharacterized protein</fullName>
    </submittedName>
</protein>
<gene>
    <name evidence="2" type="ORF">NCTC10297_00334</name>
</gene>
<dbReference type="Proteomes" id="UP000274100">
    <property type="component" value="Chromosome"/>
</dbReference>
<evidence type="ECO:0000313" key="3">
    <source>
        <dbReference type="Proteomes" id="UP000274100"/>
    </source>
</evidence>
<keyword evidence="1" id="KW-1133">Transmembrane helix</keyword>
<accession>A0A448GUF5</accession>
<keyword evidence="1" id="KW-0472">Membrane</keyword>
<reference evidence="2 3" key="1">
    <citation type="submission" date="2018-12" db="EMBL/GenBank/DDBJ databases">
        <authorList>
            <consortium name="Pathogen Informatics"/>
        </authorList>
    </citation>
    <scope>NUCLEOTIDE SEQUENCE [LARGE SCALE GENOMIC DNA]</scope>
    <source>
        <strain evidence="2 3">NCTC10297</strain>
    </source>
</reference>
<keyword evidence="1" id="KW-0812">Transmembrane</keyword>
<sequence length="148" mass="17156">MKPNNIIHIVIAAAFILYVAVEIKDFYQSKPYNNYRNRKQLLEQEFPLLMGRIAHNISAPSRVFQIDRQAGSVVLTYYYDNPSPALIQTIKNNISQEQWQMIEVGKSEILYCKDGILLTLGEGVTNNNTVYQYIDLSWQLRQPKCKRA</sequence>
<dbReference type="KEGG" id="mcun:NCTC10297_00334"/>
<evidence type="ECO:0000313" key="2">
    <source>
        <dbReference type="EMBL" id="VEG12412.1"/>
    </source>
</evidence>
<evidence type="ECO:0000256" key="1">
    <source>
        <dbReference type="SAM" id="Phobius"/>
    </source>
</evidence>
<dbReference type="AlphaFoldDB" id="A0A448GUF5"/>